<feature type="domain" description="ABC transporter" evidence="5">
    <location>
        <begin position="7"/>
        <end position="236"/>
    </location>
</feature>
<dbReference type="CDD" id="cd03255">
    <property type="entry name" value="ABC_MJ0796_LolCDE_FtsE"/>
    <property type="match status" value="1"/>
</dbReference>
<accession>A0A4R1R332</accession>
<evidence type="ECO:0000313" key="7">
    <source>
        <dbReference type="Proteomes" id="UP000295008"/>
    </source>
</evidence>
<name>A0A4R1R332_HYDET</name>
<dbReference type="PANTHER" id="PTHR42798:SF2">
    <property type="entry name" value="ABC TRANSPORTER ATP-BINDING PROTEIN MG467-RELATED"/>
    <property type="match status" value="1"/>
</dbReference>
<proteinExistence type="inferred from homology"/>
<comment type="similarity">
    <text evidence="1">Belongs to the ABC transporter superfamily.</text>
</comment>
<reference evidence="6 7" key="1">
    <citation type="submission" date="2019-03" db="EMBL/GenBank/DDBJ databases">
        <title>Genomic Encyclopedia of Type Strains, Phase IV (KMG-IV): sequencing the most valuable type-strain genomes for metagenomic binning, comparative biology and taxonomic classification.</title>
        <authorList>
            <person name="Goeker M."/>
        </authorList>
    </citation>
    <scope>NUCLEOTIDE SEQUENCE [LARGE SCALE GENOMIC DNA]</scope>
    <source>
        <strain evidence="6 7">LX-B</strain>
    </source>
</reference>
<dbReference type="InterPro" id="IPR003593">
    <property type="entry name" value="AAA+_ATPase"/>
</dbReference>
<evidence type="ECO:0000313" key="6">
    <source>
        <dbReference type="EMBL" id="TCL59811.1"/>
    </source>
</evidence>
<dbReference type="InterPro" id="IPR017911">
    <property type="entry name" value="MacB-like_ATP-bd"/>
</dbReference>
<dbReference type="RefSeq" id="WP_132016463.1">
    <property type="nucleotide sequence ID" value="NZ_SLUN01000037.1"/>
</dbReference>
<dbReference type="PROSITE" id="PS00211">
    <property type="entry name" value="ABC_TRANSPORTER_1"/>
    <property type="match status" value="1"/>
</dbReference>
<protein>
    <submittedName>
        <fullName evidence="6">Putative ABC transport system ATP-binding protein</fullName>
    </submittedName>
</protein>
<dbReference type="InterPro" id="IPR003439">
    <property type="entry name" value="ABC_transporter-like_ATP-bd"/>
</dbReference>
<evidence type="ECO:0000256" key="2">
    <source>
        <dbReference type="ARBA" id="ARBA00022448"/>
    </source>
</evidence>
<dbReference type="Gene3D" id="3.40.50.300">
    <property type="entry name" value="P-loop containing nucleotide triphosphate hydrolases"/>
    <property type="match status" value="1"/>
</dbReference>
<dbReference type="GO" id="GO:0098796">
    <property type="term" value="C:membrane protein complex"/>
    <property type="evidence" value="ECO:0007669"/>
    <property type="project" value="UniProtKB-ARBA"/>
</dbReference>
<keyword evidence="2" id="KW-0813">Transport</keyword>
<dbReference type="FunFam" id="3.40.50.300:FF:000032">
    <property type="entry name" value="Export ABC transporter ATP-binding protein"/>
    <property type="match status" value="1"/>
</dbReference>
<gene>
    <name evidence="6" type="ORF">EDC14_103748</name>
</gene>
<comment type="caution">
    <text evidence="6">The sequence shown here is derived from an EMBL/GenBank/DDBJ whole genome shotgun (WGS) entry which is preliminary data.</text>
</comment>
<dbReference type="Pfam" id="PF00005">
    <property type="entry name" value="ABC_tran"/>
    <property type="match status" value="1"/>
</dbReference>
<keyword evidence="4 6" id="KW-0067">ATP-binding</keyword>
<evidence type="ECO:0000256" key="4">
    <source>
        <dbReference type="ARBA" id="ARBA00022840"/>
    </source>
</evidence>
<dbReference type="GO" id="GO:0022857">
    <property type="term" value="F:transmembrane transporter activity"/>
    <property type="evidence" value="ECO:0007669"/>
    <property type="project" value="UniProtKB-ARBA"/>
</dbReference>
<keyword evidence="7" id="KW-1185">Reference proteome</keyword>
<sequence length="236" mass="25961">MDENEIIRLDDVTKEYRVGEVSIRAAAGISFAVNRGELTVVLGPSGAGKSTVLNIIGGMDRPTSGAIWVDGKNIAAYSDRELTLYRRKQIGFVFQFYNLMPNLTALENVELAAQISDEPLNIKEVMEAVELGQRLDNFPAQLSGGEQQRVAIARAVAKNPLLLLCDEPTGALDYQTGKSILKLLAKVNREMNKAVMLITHNAALAAMAHRVIRIKNGRVEGVARNDHPEPVERIEW</sequence>
<evidence type="ECO:0000256" key="3">
    <source>
        <dbReference type="ARBA" id="ARBA00022741"/>
    </source>
</evidence>
<evidence type="ECO:0000256" key="1">
    <source>
        <dbReference type="ARBA" id="ARBA00005417"/>
    </source>
</evidence>
<dbReference type="SMART" id="SM00382">
    <property type="entry name" value="AAA"/>
    <property type="match status" value="1"/>
</dbReference>
<dbReference type="EMBL" id="SLUN01000037">
    <property type="protein sequence ID" value="TCL59811.1"/>
    <property type="molecule type" value="Genomic_DNA"/>
</dbReference>
<keyword evidence="3" id="KW-0547">Nucleotide-binding</keyword>
<dbReference type="GO" id="GO:0016887">
    <property type="term" value="F:ATP hydrolysis activity"/>
    <property type="evidence" value="ECO:0007669"/>
    <property type="project" value="InterPro"/>
</dbReference>
<dbReference type="AlphaFoldDB" id="A0A4R1R332"/>
<dbReference type="Proteomes" id="UP000295008">
    <property type="component" value="Unassembled WGS sequence"/>
</dbReference>
<dbReference type="SUPFAM" id="SSF52540">
    <property type="entry name" value="P-loop containing nucleoside triphosphate hydrolases"/>
    <property type="match status" value="1"/>
</dbReference>
<dbReference type="InterPro" id="IPR017871">
    <property type="entry name" value="ABC_transporter-like_CS"/>
</dbReference>
<dbReference type="InterPro" id="IPR027417">
    <property type="entry name" value="P-loop_NTPase"/>
</dbReference>
<dbReference type="PANTHER" id="PTHR42798">
    <property type="entry name" value="LIPOPROTEIN-RELEASING SYSTEM ATP-BINDING PROTEIN LOLD"/>
    <property type="match status" value="1"/>
</dbReference>
<evidence type="ECO:0000259" key="5">
    <source>
        <dbReference type="PROSITE" id="PS50893"/>
    </source>
</evidence>
<dbReference type="PROSITE" id="PS50893">
    <property type="entry name" value="ABC_TRANSPORTER_2"/>
    <property type="match status" value="1"/>
</dbReference>
<organism evidence="6 7">
    <name type="scientific">Hydrogenispora ethanolica</name>
    <dbReference type="NCBI Taxonomy" id="1082276"/>
    <lineage>
        <taxon>Bacteria</taxon>
        <taxon>Bacillati</taxon>
        <taxon>Bacillota</taxon>
        <taxon>Hydrogenispora</taxon>
    </lineage>
</organism>
<dbReference type="OrthoDB" id="9810992at2"/>
<dbReference type="GO" id="GO:0005524">
    <property type="term" value="F:ATP binding"/>
    <property type="evidence" value="ECO:0007669"/>
    <property type="project" value="UniProtKB-KW"/>
</dbReference>